<evidence type="ECO:0000313" key="2">
    <source>
        <dbReference type="Proteomes" id="UP000299102"/>
    </source>
</evidence>
<accession>A0A4C1YQD7</accession>
<name>A0A4C1YQD7_EUMVA</name>
<organism evidence="1 2">
    <name type="scientific">Eumeta variegata</name>
    <name type="common">Bagworm moth</name>
    <name type="synonym">Eumeta japonica</name>
    <dbReference type="NCBI Taxonomy" id="151549"/>
    <lineage>
        <taxon>Eukaryota</taxon>
        <taxon>Metazoa</taxon>
        <taxon>Ecdysozoa</taxon>
        <taxon>Arthropoda</taxon>
        <taxon>Hexapoda</taxon>
        <taxon>Insecta</taxon>
        <taxon>Pterygota</taxon>
        <taxon>Neoptera</taxon>
        <taxon>Endopterygota</taxon>
        <taxon>Lepidoptera</taxon>
        <taxon>Glossata</taxon>
        <taxon>Ditrysia</taxon>
        <taxon>Tineoidea</taxon>
        <taxon>Psychidae</taxon>
        <taxon>Oiketicinae</taxon>
        <taxon>Eumeta</taxon>
    </lineage>
</organism>
<proteinExistence type="predicted"/>
<dbReference type="Proteomes" id="UP000299102">
    <property type="component" value="Unassembled WGS sequence"/>
</dbReference>
<reference evidence="1 2" key="1">
    <citation type="journal article" date="2019" name="Commun. Biol.">
        <title>The bagworm genome reveals a unique fibroin gene that provides high tensile strength.</title>
        <authorList>
            <person name="Kono N."/>
            <person name="Nakamura H."/>
            <person name="Ohtoshi R."/>
            <person name="Tomita M."/>
            <person name="Numata K."/>
            <person name="Arakawa K."/>
        </authorList>
    </citation>
    <scope>NUCLEOTIDE SEQUENCE [LARGE SCALE GENOMIC DNA]</scope>
</reference>
<comment type="caution">
    <text evidence="1">The sequence shown here is derived from an EMBL/GenBank/DDBJ whole genome shotgun (WGS) entry which is preliminary data.</text>
</comment>
<sequence>MVKHLGEINLTFTFIRINQWMDTVNLEPVKHKTNVVLITIKKTVETIRLEVGKQEITSKPFIRYLAVILDAPLNFKQPVEHVSSKASVMKASLARSMPNVVVPKQSRRLLLLSMVTSVLT</sequence>
<gene>
    <name evidence="1" type="ORF">EVAR_48336_1</name>
</gene>
<dbReference type="OrthoDB" id="415822at2759"/>
<keyword evidence="2" id="KW-1185">Reference proteome</keyword>
<protein>
    <submittedName>
        <fullName evidence="1">Uncharacterized protein</fullName>
    </submittedName>
</protein>
<evidence type="ECO:0000313" key="1">
    <source>
        <dbReference type="EMBL" id="GBP77203.1"/>
    </source>
</evidence>
<dbReference type="EMBL" id="BGZK01001321">
    <property type="protein sequence ID" value="GBP77203.1"/>
    <property type="molecule type" value="Genomic_DNA"/>
</dbReference>
<dbReference type="AlphaFoldDB" id="A0A4C1YQD7"/>